<keyword evidence="1" id="KW-0496">Mitochondrion</keyword>
<proteinExistence type="inferred from homology"/>
<dbReference type="InterPro" id="IPR050365">
    <property type="entry name" value="TIM50"/>
</dbReference>
<name>A0A8S1LMI9_9CILI</name>
<dbReference type="SMART" id="SM00577">
    <property type="entry name" value="CPDc"/>
    <property type="match status" value="1"/>
</dbReference>
<keyword evidence="1" id="KW-0653">Protein transport</keyword>
<comment type="subunit">
    <text evidence="1">Component of the TIM23 complex.</text>
</comment>
<evidence type="ECO:0000259" key="2">
    <source>
        <dbReference type="PROSITE" id="PS50969"/>
    </source>
</evidence>
<dbReference type="GO" id="GO:0015031">
    <property type="term" value="P:protein transport"/>
    <property type="evidence" value="ECO:0007669"/>
    <property type="project" value="UniProtKB-KW"/>
</dbReference>
<dbReference type="PANTHER" id="PTHR12210">
    <property type="entry name" value="DULLARD PROTEIN PHOSPHATASE"/>
    <property type="match status" value="1"/>
</dbReference>
<dbReference type="GO" id="GO:0005744">
    <property type="term" value="C:TIM23 mitochondrial import inner membrane translocase complex"/>
    <property type="evidence" value="ECO:0007669"/>
    <property type="project" value="UniProtKB-UniRule"/>
</dbReference>
<comment type="similarity">
    <text evidence="1">Belongs to the TIM50 family.</text>
</comment>
<feature type="domain" description="FCP1 homology" evidence="2">
    <location>
        <begin position="90"/>
        <end position="225"/>
    </location>
</feature>
<dbReference type="OrthoDB" id="10249888at2759"/>
<dbReference type="Pfam" id="PF03031">
    <property type="entry name" value="NIF"/>
    <property type="match status" value="1"/>
</dbReference>
<comment type="caution">
    <text evidence="3">The sequence shown here is derived from an EMBL/GenBank/DDBJ whole genome shotgun (WGS) entry which is preliminary data.</text>
</comment>
<keyword evidence="4" id="KW-1185">Reference proteome</keyword>
<keyword evidence="1" id="KW-0809">Transit peptide</keyword>
<accession>A0A8S1LMI9</accession>
<dbReference type="InterPro" id="IPR004274">
    <property type="entry name" value="FCP1_dom"/>
</dbReference>
<keyword evidence="1" id="KW-0811">Translocation</keyword>
<dbReference type="AlphaFoldDB" id="A0A8S1LMI9"/>
<organism evidence="3 4">
    <name type="scientific">Paramecium sonneborni</name>
    <dbReference type="NCBI Taxonomy" id="65129"/>
    <lineage>
        <taxon>Eukaryota</taxon>
        <taxon>Sar</taxon>
        <taxon>Alveolata</taxon>
        <taxon>Ciliophora</taxon>
        <taxon>Intramacronucleata</taxon>
        <taxon>Oligohymenophorea</taxon>
        <taxon>Peniculida</taxon>
        <taxon>Parameciidae</taxon>
        <taxon>Paramecium</taxon>
    </lineage>
</organism>
<comment type="function">
    <text evidence="1">Essential component of the TIM23 complex, a complex that mediates the translocation of transit peptide-containing proteins across the mitochondrial inner membrane.</text>
</comment>
<dbReference type="EMBL" id="CAJJDN010000018">
    <property type="protein sequence ID" value="CAD8064024.1"/>
    <property type="molecule type" value="Genomic_DNA"/>
</dbReference>
<comment type="subcellular location">
    <subcellularLocation>
        <location evidence="1">Mitochondrion inner membrane</location>
        <topology evidence="1">Single-pass membrane protein</topology>
    </subcellularLocation>
</comment>
<gene>
    <name evidence="3" type="ORF">PSON_ATCC_30995.1.T0180286</name>
</gene>
<dbReference type="PROSITE" id="PS50969">
    <property type="entry name" value="FCP1"/>
    <property type="match status" value="1"/>
</dbReference>
<evidence type="ECO:0000313" key="4">
    <source>
        <dbReference type="Proteomes" id="UP000692954"/>
    </source>
</evidence>
<keyword evidence="1" id="KW-0813">Transport</keyword>
<sequence length="259" mass="30538">MKSNNHSKSCQIIINKKYDDLKNLETQRTADTTPDLIIDDEKQKGNYFTSKISSDCKLARELYEASVQSHWYFEQPKEFVDKRIVKLKKQQKNDKVVVLDLDETLVYHRKNKSLIRPYCKQFLERLSKVCTLVLFTAAKMEHATNMLKLIDPKKQYFKAVCTMDHMIGNVKDLRIFQTDFKDIIIIDNCPLNFIGQINNGVPIMPFEGENEDNQLEELLQYLEKLLLVEDVRVELSKKFKLEQFYKELNGRQAINKLYK</sequence>
<evidence type="ECO:0000313" key="3">
    <source>
        <dbReference type="EMBL" id="CAD8064024.1"/>
    </source>
</evidence>
<dbReference type="FunFam" id="3.40.50.1000:FF:000184">
    <property type="entry name" value="Uncharacterized protein"/>
    <property type="match status" value="1"/>
</dbReference>
<dbReference type="Proteomes" id="UP000692954">
    <property type="component" value="Unassembled WGS sequence"/>
</dbReference>
<evidence type="ECO:0000256" key="1">
    <source>
        <dbReference type="RuleBase" id="RU365079"/>
    </source>
</evidence>
<protein>
    <recommendedName>
        <fullName evidence="1">Mitochondrial import inner membrane translocase subunit TIM50</fullName>
    </recommendedName>
</protein>
<reference evidence="3" key="1">
    <citation type="submission" date="2021-01" db="EMBL/GenBank/DDBJ databases">
        <authorList>
            <consortium name="Genoscope - CEA"/>
            <person name="William W."/>
        </authorList>
    </citation>
    <scope>NUCLEOTIDE SEQUENCE</scope>
</reference>